<proteinExistence type="predicted"/>
<dbReference type="Gene3D" id="1.10.472.10">
    <property type="entry name" value="Cyclin-like"/>
    <property type="match status" value="1"/>
</dbReference>
<organism evidence="1 2">
    <name type="scientific">Eragrostis curvula</name>
    <name type="common">weeping love grass</name>
    <dbReference type="NCBI Taxonomy" id="38414"/>
    <lineage>
        <taxon>Eukaryota</taxon>
        <taxon>Viridiplantae</taxon>
        <taxon>Streptophyta</taxon>
        <taxon>Embryophyta</taxon>
        <taxon>Tracheophyta</taxon>
        <taxon>Spermatophyta</taxon>
        <taxon>Magnoliopsida</taxon>
        <taxon>Liliopsida</taxon>
        <taxon>Poales</taxon>
        <taxon>Poaceae</taxon>
        <taxon>PACMAD clade</taxon>
        <taxon>Chloridoideae</taxon>
        <taxon>Eragrostideae</taxon>
        <taxon>Eragrostidinae</taxon>
        <taxon>Eragrostis</taxon>
    </lineage>
</organism>
<dbReference type="EMBL" id="RWGY01000002">
    <property type="protein sequence ID" value="TVU51493.1"/>
    <property type="molecule type" value="Genomic_DNA"/>
</dbReference>
<dbReference type="Gramene" id="TVU51493">
    <property type="protein sequence ID" value="TVU51493"/>
    <property type="gene ID" value="EJB05_02925"/>
</dbReference>
<dbReference type="SUPFAM" id="SSF47954">
    <property type="entry name" value="Cyclin-like"/>
    <property type="match status" value="1"/>
</dbReference>
<sequence>MDDWYTDSDSESANVRDDGYMDQTVFDVIDSFQNFTIAGRDGFINTRAQLSVDSGSDIAADDDYMSGTDYDQDQAGDTVVIPLPEMEAEVDPGADMEVQMEGGVETEAEERVPHQQQQTTLSVENINPQGGGPATENVQDADDAYWPFQDLPNLAVSDVINQPNVQNAPQGGIAQALSQIEYEGAVHDGDNLRCACQALNMTAFAASAAQKVFDKIGYLQIRKSPRVAASAAIYFVSLLTTAPKCPYAISFVTGVAVEDISQCYAAIYPHADEIISEEDRSALRKGEQGSFN</sequence>
<dbReference type="Proteomes" id="UP000324897">
    <property type="component" value="Chromosome 6"/>
</dbReference>
<gene>
    <name evidence="1" type="ORF">EJB05_02925</name>
</gene>
<comment type="caution">
    <text evidence="1">The sequence shown here is derived from an EMBL/GenBank/DDBJ whole genome shotgun (WGS) entry which is preliminary data.</text>
</comment>
<reference evidence="1 2" key="1">
    <citation type="journal article" date="2019" name="Sci. Rep.">
        <title>A high-quality genome of Eragrostis curvula grass provides insights into Poaceae evolution and supports new strategies to enhance forage quality.</title>
        <authorList>
            <person name="Carballo J."/>
            <person name="Santos B.A.C.M."/>
            <person name="Zappacosta D."/>
            <person name="Garbus I."/>
            <person name="Selva J.P."/>
            <person name="Gallo C.A."/>
            <person name="Diaz A."/>
            <person name="Albertini E."/>
            <person name="Caccamo M."/>
            <person name="Echenique V."/>
        </authorList>
    </citation>
    <scope>NUCLEOTIDE SEQUENCE [LARGE SCALE GENOMIC DNA]</scope>
    <source>
        <strain evidence="2">cv. Victoria</strain>
        <tissue evidence="1">Leaf</tissue>
    </source>
</reference>
<evidence type="ECO:0000313" key="2">
    <source>
        <dbReference type="Proteomes" id="UP000324897"/>
    </source>
</evidence>
<dbReference type="InterPro" id="IPR036915">
    <property type="entry name" value="Cyclin-like_sf"/>
</dbReference>
<evidence type="ECO:0008006" key="3">
    <source>
        <dbReference type="Google" id="ProtNLM"/>
    </source>
</evidence>
<dbReference type="AlphaFoldDB" id="A0A5J9WTT7"/>
<keyword evidence="2" id="KW-1185">Reference proteome</keyword>
<protein>
    <recommendedName>
        <fullName evidence="3">Cyclin-like domain-containing protein</fullName>
    </recommendedName>
</protein>
<accession>A0A5J9WTT7</accession>
<name>A0A5J9WTT7_9POAL</name>
<evidence type="ECO:0000313" key="1">
    <source>
        <dbReference type="EMBL" id="TVU51493.1"/>
    </source>
</evidence>